<dbReference type="Proteomes" id="UP001208570">
    <property type="component" value="Unassembled WGS sequence"/>
</dbReference>
<organism evidence="1 2">
    <name type="scientific">Paralvinella palmiformis</name>
    <dbReference type="NCBI Taxonomy" id="53620"/>
    <lineage>
        <taxon>Eukaryota</taxon>
        <taxon>Metazoa</taxon>
        <taxon>Spiralia</taxon>
        <taxon>Lophotrochozoa</taxon>
        <taxon>Annelida</taxon>
        <taxon>Polychaeta</taxon>
        <taxon>Sedentaria</taxon>
        <taxon>Canalipalpata</taxon>
        <taxon>Terebellida</taxon>
        <taxon>Terebelliformia</taxon>
        <taxon>Alvinellidae</taxon>
        <taxon>Paralvinella</taxon>
    </lineage>
</organism>
<evidence type="ECO:0008006" key="3">
    <source>
        <dbReference type="Google" id="ProtNLM"/>
    </source>
</evidence>
<gene>
    <name evidence="1" type="ORF">LSH36_241g06017</name>
</gene>
<dbReference type="EMBL" id="JAODUP010000241">
    <property type="protein sequence ID" value="KAK2155412.1"/>
    <property type="molecule type" value="Genomic_DNA"/>
</dbReference>
<proteinExistence type="predicted"/>
<reference evidence="1" key="1">
    <citation type="journal article" date="2023" name="Mol. Biol. Evol.">
        <title>Third-Generation Sequencing Reveals the Adaptive Role of the Epigenome in Three Deep-Sea Polychaetes.</title>
        <authorList>
            <person name="Perez M."/>
            <person name="Aroh O."/>
            <person name="Sun Y."/>
            <person name="Lan Y."/>
            <person name="Juniper S.K."/>
            <person name="Young C.R."/>
            <person name="Angers B."/>
            <person name="Qian P.Y."/>
        </authorList>
    </citation>
    <scope>NUCLEOTIDE SEQUENCE</scope>
    <source>
        <strain evidence="1">P08H-3</strain>
    </source>
</reference>
<accession>A0AAD9JLW4</accession>
<dbReference type="AlphaFoldDB" id="A0AAD9JLW4"/>
<comment type="caution">
    <text evidence="1">The sequence shown here is derived from an EMBL/GenBank/DDBJ whole genome shotgun (WGS) entry which is preliminary data.</text>
</comment>
<protein>
    <recommendedName>
        <fullName evidence="3">DDE Tnp4 domain-containing protein</fullName>
    </recommendedName>
</protein>
<sequence>METTNKSTDMFLMTSLEEAPINIQKLITGSDNASVANHAKSRFKPNNRCYARDNMLTVIDAHLMTMLRLACNIAVIQCPDKEGLIAVDDSDELTIARLKAELEKNKITAATAVQISRLEQRLKTERFELERFGNYASMFAFYTGFSSQKSLIGFFKWVEPTVQNKQSPYYTPSDTLSLAGQPSKSGDSMIADKGFTIKNLLEAKVGFNIPYYP</sequence>
<evidence type="ECO:0000313" key="1">
    <source>
        <dbReference type="EMBL" id="KAK2155412.1"/>
    </source>
</evidence>
<keyword evidence="2" id="KW-1185">Reference proteome</keyword>
<name>A0AAD9JLW4_9ANNE</name>
<evidence type="ECO:0000313" key="2">
    <source>
        <dbReference type="Proteomes" id="UP001208570"/>
    </source>
</evidence>